<dbReference type="EMBL" id="FTNC01000001">
    <property type="protein sequence ID" value="SIQ05066.1"/>
    <property type="molecule type" value="Genomic_DNA"/>
</dbReference>
<dbReference type="STRING" id="56779.SAMN05421834_101131"/>
<organism evidence="2 3">
    <name type="scientific">Halanaerobium kushneri</name>
    <dbReference type="NCBI Taxonomy" id="56779"/>
    <lineage>
        <taxon>Bacteria</taxon>
        <taxon>Bacillati</taxon>
        <taxon>Bacillota</taxon>
        <taxon>Clostridia</taxon>
        <taxon>Halanaerobiales</taxon>
        <taxon>Halanaerobiaceae</taxon>
        <taxon>Halanaerobium</taxon>
    </lineage>
</organism>
<name>A0A1N6PL83_9FIRM</name>
<keyword evidence="3" id="KW-1185">Reference proteome</keyword>
<evidence type="ECO:0000256" key="1">
    <source>
        <dbReference type="SAM" id="Phobius"/>
    </source>
</evidence>
<protein>
    <recommendedName>
        <fullName evidence="4">CAAX protease self-immunity</fullName>
    </recommendedName>
</protein>
<feature type="transmembrane region" description="Helical" evidence="1">
    <location>
        <begin position="154"/>
        <end position="172"/>
    </location>
</feature>
<dbReference type="Proteomes" id="UP000185669">
    <property type="component" value="Unassembled WGS sequence"/>
</dbReference>
<reference evidence="3" key="1">
    <citation type="submission" date="2017-01" db="EMBL/GenBank/DDBJ databases">
        <authorList>
            <person name="Varghese N."/>
            <person name="Submissions S."/>
        </authorList>
    </citation>
    <scope>NUCLEOTIDE SEQUENCE [LARGE SCALE GENOMIC DNA]</scope>
    <source>
        <strain evidence="3">ATCC 700103</strain>
    </source>
</reference>
<evidence type="ECO:0008006" key="4">
    <source>
        <dbReference type="Google" id="ProtNLM"/>
    </source>
</evidence>
<proteinExistence type="predicted"/>
<feature type="transmembrane region" description="Helical" evidence="1">
    <location>
        <begin position="125"/>
        <end position="142"/>
    </location>
</feature>
<feature type="transmembrane region" description="Helical" evidence="1">
    <location>
        <begin position="58"/>
        <end position="78"/>
    </location>
</feature>
<feature type="transmembrane region" description="Helical" evidence="1">
    <location>
        <begin position="20"/>
        <end position="38"/>
    </location>
</feature>
<keyword evidence="1" id="KW-1133">Transmembrane helix</keyword>
<sequence>MVNTPVTHSFYSKILGELNPIPIFLVFGIAAFLSFYYIKQFDLYFISKSVSNKKLIFYFSISIILGFMPVLIDLFITFPKDINILFPESILFYPTIGVLAEIIFHLLPTTLLLFIFGFKIRNHPMLIIIIIAAVEPFFQVFIGTGSSNIVLRDVLVFLEVFIFSVIQMRVFFKYGFLAMYICRIGFYLTWHFLWGTIRLGII</sequence>
<feature type="transmembrane region" description="Helical" evidence="1">
    <location>
        <begin position="90"/>
        <end position="118"/>
    </location>
</feature>
<keyword evidence="1" id="KW-0812">Transmembrane</keyword>
<feature type="transmembrane region" description="Helical" evidence="1">
    <location>
        <begin position="184"/>
        <end position="201"/>
    </location>
</feature>
<accession>A0A1N6PL83</accession>
<evidence type="ECO:0000313" key="3">
    <source>
        <dbReference type="Proteomes" id="UP000185669"/>
    </source>
</evidence>
<evidence type="ECO:0000313" key="2">
    <source>
        <dbReference type="EMBL" id="SIQ05066.1"/>
    </source>
</evidence>
<keyword evidence="1" id="KW-0472">Membrane</keyword>
<dbReference type="AlphaFoldDB" id="A0A1N6PL83"/>
<gene>
    <name evidence="2" type="ORF">SAMN05421834_101131</name>
</gene>